<sequence>MSSSDCPSWFSSMEPIMVENEDNNTSSVSSGGSTTGLKTIMLFGKTITAGFVASNEPAVYGPDHDDGRWTIKKTLELSDVNGSSRLLLGSKLEIVDHIGEFIPEIGVEIVVYDVDTETTHTLMLKKWKTNSYVLNKGWTKDFVKRRVLKKNDKIGLRWEEHDRRLEFTVFKWVAISTI</sequence>
<organism evidence="6 7">
    <name type="scientific">Dorcoceras hygrometricum</name>
    <dbReference type="NCBI Taxonomy" id="472368"/>
    <lineage>
        <taxon>Eukaryota</taxon>
        <taxon>Viridiplantae</taxon>
        <taxon>Streptophyta</taxon>
        <taxon>Embryophyta</taxon>
        <taxon>Tracheophyta</taxon>
        <taxon>Spermatophyta</taxon>
        <taxon>Magnoliopsida</taxon>
        <taxon>eudicotyledons</taxon>
        <taxon>Gunneridae</taxon>
        <taxon>Pentapetalae</taxon>
        <taxon>asterids</taxon>
        <taxon>lamiids</taxon>
        <taxon>Lamiales</taxon>
        <taxon>Gesneriaceae</taxon>
        <taxon>Didymocarpoideae</taxon>
        <taxon>Trichosporeae</taxon>
        <taxon>Loxocarpinae</taxon>
        <taxon>Dorcoceras</taxon>
    </lineage>
</organism>
<gene>
    <name evidence="6" type="ORF">F511_13259</name>
</gene>
<keyword evidence="4" id="KW-0804">Transcription</keyword>
<dbReference type="PANTHER" id="PTHR34269">
    <property type="entry name" value="TRANSCRIPTION FACTOR B3-DOMAIN FAMILY-RELATED"/>
    <property type="match status" value="1"/>
</dbReference>
<dbReference type="EMBL" id="KV019564">
    <property type="protein sequence ID" value="KZV16123.1"/>
    <property type="molecule type" value="Genomic_DNA"/>
</dbReference>
<dbReference type="InterPro" id="IPR015300">
    <property type="entry name" value="DNA-bd_pseudobarrel_sf"/>
</dbReference>
<dbReference type="SUPFAM" id="SSF101936">
    <property type="entry name" value="DNA-binding pseudobarrel domain"/>
    <property type="match status" value="1"/>
</dbReference>
<dbReference type="InterPro" id="IPR051442">
    <property type="entry name" value="B3_domain"/>
</dbReference>
<evidence type="ECO:0008006" key="8">
    <source>
        <dbReference type="Google" id="ProtNLM"/>
    </source>
</evidence>
<comment type="subcellular location">
    <subcellularLocation>
        <location evidence="1">Nucleus</location>
    </subcellularLocation>
</comment>
<dbReference type="Proteomes" id="UP000250235">
    <property type="component" value="Unassembled WGS sequence"/>
</dbReference>
<dbReference type="AlphaFoldDB" id="A0A2Z7A4U9"/>
<dbReference type="CDD" id="cd10017">
    <property type="entry name" value="B3_DNA"/>
    <property type="match status" value="1"/>
</dbReference>
<evidence type="ECO:0000256" key="3">
    <source>
        <dbReference type="ARBA" id="ARBA00023125"/>
    </source>
</evidence>
<dbReference type="Gene3D" id="2.40.330.10">
    <property type="entry name" value="DNA-binding pseudobarrel domain"/>
    <property type="match status" value="1"/>
</dbReference>
<accession>A0A2Z7A4U9</accession>
<keyword evidence="5" id="KW-0539">Nucleus</keyword>
<evidence type="ECO:0000256" key="4">
    <source>
        <dbReference type="ARBA" id="ARBA00023163"/>
    </source>
</evidence>
<dbReference type="OrthoDB" id="912276at2759"/>
<name>A0A2Z7A4U9_9LAMI</name>
<keyword evidence="7" id="KW-1185">Reference proteome</keyword>
<keyword evidence="3" id="KW-0238">DNA-binding</keyword>
<evidence type="ECO:0000313" key="6">
    <source>
        <dbReference type="EMBL" id="KZV16123.1"/>
    </source>
</evidence>
<dbReference type="GO" id="GO:0005634">
    <property type="term" value="C:nucleus"/>
    <property type="evidence" value="ECO:0007669"/>
    <property type="project" value="UniProtKB-SubCell"/>
</dbReference>
<dbReference type="InterPro" id="IPR003340">
    <property type="entry name" value="B3_DNA-bd"/>
</dbReference>
<evidence type="ECO:0000313" key="7">
    <source>
        <dbReference type="Proteomes" id="UP000250235"/>
    </source>
</evidence>
<keyword evidence="2" id="KW-0805">Transcription regulation</keyword>
<reference evidence="6 7" key="1">
    <citation type="journal article" date="2015" name="Proc. Natl. Acad. Sci. U.S.A.">
        <title>The resurrection genome of Boea hygrometrica: A blueprint for survival of dehydration.</title>
        <authorList>
            <person name="Xiao L."/>
            <person name="Yang G."/>
            <person name="Zhang L."/>
            <person name="Yang X."/>
            <person name="Zhao S."/>
            <person name="Ji Z."/>
            <person name="Zhou Q."/>
            <person name="Hu M."/>
            <person name="Wang Y."/>
            <person name="Chen M."/>
            <person name="Xu Y."/>
            <person name="Jin H."/>
            <person name="Xiao X."/>
            <person name="Hu G."/>
            <person name="Bao F."/>
            <person name="Hu Y."/>
            <person name="Wan P."/>
            <person name="Li L."/>
            <person name="Deng X."/>
            <person name="Kuang T."/>
            <person name="Xiang C."/>
            <person name="Zhu J.K."/>
            <person name="Oliver M.J."/>
            <person name="He Y."/>
        </authorList>
    </citation>
    <scope>NUCLEOTIDE SEQUENCE [LARGE SCALE GENOMIC DNA]</scope>
    <source>
        <strain evidence="7">cv. XS01</strain>
    </source>
</reference>
<protein>
    <recommendedName>
        <fullName evidence="8">TF-B3 domain-containing protein</fullName>
    </recommendedName>
</protein>
<proteinExistence type="predicted"/>
<evidence type="ECO:0000256" key="5">
    <source>
        <dbReference type="ARBA" id="ARBA00023242"/>
    </source>
</evidence>
<dbReference type="GO" id="GO:0003677">
    <property type="term" value="F:DNA binding"/>
    <property type="evidence" value="ECO:0007669"/>
    <property type="project" value="UniProtKB-KW"/>
</dbReference>
<evidence type="ECO:0000256" key="1">
    <source>
        <dbReference type="ARBA" id="ARBA00004123"/>
    </source>
</evidence>
<dbReference type="PANTHER" id="PTHR34269:SF11">
    <property type="entry name" value="B3 DOMAIN PROTEIN"/>
    <property type="match status" value="1"/>
</dbReference>
<evidence type="ECO:0000256" key="2">
    <source>
        <dbReference type="ARBA" id="ARBA00023015"/>
    </source>
</evidence>